<dbReference type="HAMAP" id="MF_00163">
    <property type="entry name" value="Pep_deformylase"/>
    <property type="match status" value="1"/>
</dbReference>
<sequence length="318" mass="36059">MWVVLPSKLRNVLTIWMSFKFAGPDFSHLQSPGVMLWGLIKRFLGLGPGIRVQGMMLLTIGKNIRGFALIGGWVFSKKSHKKKGARDYCILTVGVIHKLSLNMGVQSGRFSIRVKARIVGDIVMGLCHLTCSLFNNVMIFWKVFCQGCLKMWFFSCELLKKMRSVMHSYGSFGLAAPQVGVPLSIFIVEFSEKIYEEFSPEIRKSREMAIIPFKVFINPELKITNYEKVCFPEACESVRGFSADVPRYREVLVTGLSAEGKPVSWQVSGWAARIVQHEMDHLSGRLYTDIMVRSTFTCTCWDKVNRTGGRIYVPFSPK</sequence>
<evidence type="ECO:0000256" key="2">
    <source>
        <dbReference type="ARBA" id="ARBA00022723"/>
    </source>
</evidence>
<dbReference type="GO" id="GO:0042586">
    <property type="term" value="F:peptide deformylase activity"/>
    <property type="evidence" value="ECO:0007669"/>
    <property type="project" value="UniProtKB-EC"/>
</dbReference>
<accession>A0A2J7RJ01</accession>
<keyword evidence="2 7" id="KW-0479">Metal-binding</keyword>
<comment type="catalytic activity">
    <reaction evidence="6 7">
        <text>N-terminal N-formyl-L-methionyl-[peptide] + H2O = N-terminal L-methionyl-[peptide] + formate</text>
        <dbReference type="Rhea" id="RHEA:24420"/>
        <dbReference type="Rhea" id="RHEA-COMP:10639"/>
        <dbReference type="Rhea" id="RHEA-COMP:10640"/>
        <dbReference type="ChEBI" id="CHEBI:15377"/>
        <dbReference type="ChEBI" id="CHEBI:15740"/>
        <dbReference type="ChEBI" id="CHEBI:49298"/>
        <dbReference type="ChEBI" id="CHEBI:64731"/>
        <dbReference type="EC" id="3.5.1.88"/>
    </reaction>
</comment>
<proteinExistence type="inferred from homology"/>
<keyword evidence="3 7" id="KW-0378">Hydrolase</keyword>
<keyword evidence="9" id="KW-1185">Reference proteome</keyword>
<evidence type="ECO:0000256" key="5">
    <source>
        <dbReference type="ARBA" id="ARBA00037114"/>
    </source>
</evidence>
<comment type="caution">
    <text evidence="8">The sequence shown here is derived from an EMBL/GenBank/DDBJ whole genome shotgun (WGS) entry which is preliminary data.</text>
</comment>
<protein>
    <recommendedName>
        <fullName evidence="7">Peptide deformylase</fullName>
        <ecNumber evidence="7">3.5.1.88</ecNumber>
    </recommendedName>
</protein>
<evidence type="ECO:0000313" key="9">
    <source>
        <dbReference type="Proteomes" id="UP000235965"/>
    </source>
</evidence>
<evidence type="ECO:0000256" key="3">
    <source>
        <dbReference type="ARBA" id="ARBA00022801"/>
    </source>
</evidence>
<dbReference type="Pfam" id="PF01327">
    <property type="entry name" value="Pep_deformylase"/>
    <property type="match status" value="1"/>
</dbReference>
<evidence type="ECO:0000256" key="4">
    <source>
        <dbReference type="ARBA" id="ARBA00022917"/>
    </source>
</evidence>
<dbReference type="InterPro" id="IPR036821">
    <property type="entry name" value="Peptide_deformylase_sf"/>
</dbReference>
<dbReference type="FunCoup" id="A0A2J7RJ01">
    <property type="interactions" value="532"/>
</dbReference>
<dbReference type="InParanoid" id="A0A2J7RJ01"/>
<evidence type="ECO:0000256" key="1">
    <source>
        <dbReference type="ARBA" id="ARBA00010759"/>
    </source>
</evidence>
<organism evidence="8 9">
    <name type="scientific">Cryptotermes secundus</name>
    <dbReference type="NCBI Taxonomy" id="105785"/>
    <lineage>
        <taxon>Eukaryota</taxon>
        <taxon>Metazoa</taxon>
        <taxon>Ecdysozoa</taxon>
        <taxon>Arthropoda</taxon>
        <taxon>Hexapoda</taxon>
        <taxon>Insecta</taxon>
        <taxon>Pterygota</taxon>
        <taxon>Neoptera</taxon>
        <taxon>Polyneoptera</taxon>
        <taxon>Dictyoptera</taxon>
        <taxon>Blattodea</taxon>
        <taxon>Blattoidea</taxon>
        <taxon>Termitoidae</taxon>
        <taxon>Kalotermitidae</taxon>
        <taxon>Cryptotermitinae</taxon>
        <taxon>Cryptotermes</taxon>
    </lineage>
</organism>
<gene>
    <name evidence="8" type="ORF">B7P43_G16587</name>
</gene>
<dbReference type="Proteomes" id="UP000235965">
    <property type="component" value="Unassembled WGS sequence"/>
</dbReference>
<dbReference type="InterPro" id="IPR023635">
    <property type="entry name" value="Peptide_deformylase"/>
</dbReference>
<dbReference type="SUPFAM" id="SSF56420">
    <property type="entry name" value="Peptide deformylase"/>
    <property type="match status" value="1"/>
</dbReference>
<name>A0A2J7RJ01_9NEOP</name>
<dbReference type="EMBL" id="NEVH01003009">
    <property type="protein sequence ID" value="PNF40818.1"/>
    <property type="molecule type" value="Genomic_DNA"/>
</dbReference>
<evidence type="ECO:0000256" key="7">
    <source>
        <dbReference type="RuleBase" id="RU362111"/>
    </source>
</evidence>
<dbReference type="AlphaFoldDB" id="A0A2J7RJ01"/>
<evidence type="ECO:0000256" key="6">
    <source>
        <dbReference type="ARBA" id="ARBA00048875"/>
    </source>
</evidence>
<dbReference type="PRINTS" id="PR01576">
    <property type="entry name" value="PDEFORMYLASE"/>
</dbReference>
<reference evidence="8 9" key="1">
    <citation type="submission" date="2017-12" db="EMBL/GenBank/DDBJ databases">
        <title>Hemimetabolous genomes reveal molecular basis of termite eusociality.</title>
        <authorList>
            <person name="Harrison M.C."/>
            <person name="Jongepier E."/>
            <person name="Robertson H.M."/>
            <person name="Arning N."/>
            <person name="Bitard-Feildel T."/>
            <person name="Chao H."/>
            <person name="Childers C.P."/>
            <person name="Dinh H."/>
            <person name="Doddapaneni H."/>
            <person name="Dugan S."/>
            <person name="Gowin J."/>
            <person name="Greiner C."/>
            <person name="Han Y."/>
            <person name="Hu H."/>
            <person name="Hughes D.S.T."/>
            <person name="Huylmans A.-K."/>
            <person name="Kemena C."/>
            <person name="Kremer L.P.M."/>
            <person name="Lee S.L."/>
            <person name="Lopez-Ezquerra A."/>
            <person name="Mallet L."/>
            <person name="Monroy-Kuhn J.M."/>
            <person name="Moser A."/>
            <person name="Murali S.C."/>
            <person name="Muzny D.M."/>
            <person name="Otani S."/>
            <person name="Piulachs M.-D."/>
            <person name="Poelchau M."/>
            <person name="Qu J."/>
            <person name="Schaub F."/>
            <person name="Wada-Katsumata A."/>
            <person name="Worley K.C."/>
            <person name="Xie Q."/>
            <person name="Ylla G."/>
            <person name="Poulsen M."/>
            <person name="Gibbs R.A."/>
            <person name="Schal C."/>
            <person name="Richards S."/>
            <person name="Belles X."/>
            <person name="Korb J."/>
            <person name="Bornberg-Bauer E."/>
        </authorList>
    </citation>
    <scope>NUCLEOTIDE SEQUENCE [LARGE SCALE GENOMIC DNA]</scope>
    <source>
        <tissue evidence="8">Whole body</tissue>
    </source>
</reference>
<dbReference type="EC" id="3.5.1.88" evidence="7"/>
<dbReference type="Gene3D" id="3.90.45.10">
    <property type="entry name" value="Peptide deformylase"/>
    <property type="match status" value="1"/>
</dbReference>
<dbReference type="GO" id="GO:0046872">
    <property type="term" value="F:metal ion binding"/>
    <property type="evidence" value="ECO:0007669"/>
    <property type="project" value="UniProtKB-KW"/>
</dbReference>
<dbReference type="FunFam" id="3.90.45.10:FF:000003">
    <property type="entry name" value="Peptide deformylase"/>
    <property type="match status" value="1"/>
</dbReference>
<dbReference type="PANTHER" id="PTHR10458">
    <property type="entry name" value="PEPTIDE DEFORMYLASE"/>
    <property type="match status" value="1"/>
</dbReference>
<comment type="function">
    <text evidence="5 7">Removes the formyl group from the N-terminal Met of newly synthesized proteins.</text>
</comment>
<dbReference type="PANTHER" id="PTHR10458:SF2">
    <property type="entry name" value="PEPTIDE DEFORMYLASE, MITOCHONDRIAL"/>
    <property type="match status" value="1"/>
</dbReference>
<keyword evidence="4 7" id="KW-0648">Protein biosynthesis</keyword>
<comment type="similarity">
    <text evidence="1 7">Belongs to the polypeptide deformylase family.</text>
</comment>
<dbReference type="STRING" id="105785.A0A2J7RJ01"/>
<dbReference type="GO" id="GO:0005739">
    <property type="term" value="C:mitochondrion"/>
    <property type="evidence" value="ECO:0007669"/>
    <property type="project" value="TreeGrafter"/>
</dbReference>
<dbReference type="OrthoDB" id="276063at2759"/>
<dbReference type="GO" id="GO:0006412">
    <property type="term" value="P:translation"/>
    <property type="evidence" value="ECO:0007669"/>
    <property type="project" value="UniProtKB-KW"/>
</dbReference>
<dbReference type="CDD" id="cd00487">
    <property type="entry name" value="Pep_deformylase"/>
    <property type="match status" value="1"/>
</dbReference>
<evidence type="ECO:0000313" key="8">
    <source>
        <dbReference type="EMBL" id="PNF40818.1"/>
    </source>
</evidence>